<dbReference type="PATRIC" id="fig|1365250.3.peg.3926"/>
<dbReference type="Proteomes" id="UP000076643">
    <property type="component" value="Unassembled WGS sequence"/>
</dbReference>
<dbReference type="RefSeq" id="WP_063365785.1">
    <property type="nucleotide sequence ID" value="NZ_AQHB01000016.1"/>
</dbReference>
<sequence>MKTQDYEFNWFIKKNGSGWETWRELASTWLEQKQYGIDHSRTAIARFLDEYLVPRFITDPIELFTLADQDYNKFLIPFELNEGYRVRQNNDVCRFIDWIIDTYYSEADDNGDPVPLFQNPFEKEQNPVRRQETVYNALPYAYIKQLRSILCPAPRGHFKQWQWAIDYSEIFFTNARFLKDWILVDESVIDKADPDCVWQKYTLDKQRKIRIDGALRTLEEGDSIYLIWSPVRAMALYLKLQLPLRTFQVRMLDSGEADTWRYSNGEWQMNAQHHFAEGSDKRPWQKGVFHRIITPDIGDVMTGMYINTNKTADRNKDEITRGYVIPWQHEEVLYWLEKLRNWQEKYNPISKPTSIYDLDYKHFGSTKTKIQRSEIGDICFLFRNAAAYRKRERRMPITDGYVNALWVALLAQLERDVAKKEHTLRDGAKVHFVDPKNAKRPLFPLHALRVSLITCYAIEGEIPTPILSKLLVGHSRLIMTLHYTKLTPVMMAKKMREAEGKIIDKEDDSLQSFLANKSIEEIGLQAAFKDIESLQTALRVRNPAGWQEKSIGICLAGGNTSPLVEHASIAGCWNGGDKLKKANRNQADLHAPVPHGIENCIRCRWFITSIRYIQSLTAHFNNLSYHATEAAKIAAELEGEQASLLDEEYFCEVNGTPFSKRDQLNSIDRRIERQKTEADEYCKDLVACFQVIRKVLSIEQNREEHDRKDKVIALGSAQDISPFFSFLDTKSEFRQLIQICDDAEVFADLKDDLKKTTAINHRSNMLNTMLMRMGYQPILMQLDDEAQLKLGNVMVNAMLNATKEPDKSKAMTMLSTYLDTEAYLKDAGLLEQGVQAIESNTGISIRTLANMATATLGVKKNGQSS</sequence>
<evidence type="ECO:0000313" key="2">
    <source>
        <dbReference type="Proteomes" id="UP000076643"/>
    </source>
</evidence>
<evidence type="ECO:0008006" key="3">
    <source>
        <dbReference type="Google" id="ProtNLM"/>
    </source>
</evidence>
<dbReference type="GO" id="GO:0003677">
    <property type="term" value="F:DNA binding"/>
    <property type="evidence" value="ECO:0007669"/>
    <property type="project" value="InterPro"/>
</dbReference>
<dbReference type="GO" id="GO:0015074">
    <property type="term" value="P:DNA integration"/>
    <property type="evidence" value="ECO:0007669"/>
    <property type="project" value="InterPro"/>
</dbReference>
<comment type="caution">
    <text evidence="1">The sequence shown here is derived from an EMBL/GenBank/DDBJ whole genome shotgun (WGS) entry which is preliminary data.</text>
</comment>
<dbReference type="Pfam" id="PF13009">
    <property type="entry name" value="Integrase_2"/>
    <property type="match status" value="1"/>
</dbReference>
<dbReference type="AlphaFoldDB" id="A0A166VI18"/>
<reference evidence="1 2" key="1">
    <citation type="submission" date="2013-07" db="EMBL/GenBank/DDBJ databases">
        <title>Comparative Genomic and Metabolomic Analysis of Twelve Strains of Pseudoalteromonas luteoviolacea.</title>
        <authorList>
            <person name="Vynne N.G."/>
            <person name="Mansson M."/>
            <person name="Gram L."/>
        </authorList>
    </citation>
    <scope>NUCLEOTIDE SEQUENCE [LARGE SCALE GENOMIC DNA]</scope>
    <source>
        <strain evidence="1 2">DSM 6061</strain>
    </source>
</reference>
<name>A0A166VI18_9GAMM</name>
<dbReference type="EMBL" id="AUYB01000126">
    <property type="protein sequence ID" value="KZN32899.1"/>
    <property type="molecule type" value="Genomic_DNA"/>
</dbReference>
<evidence type="ECO:0000313" key="1">
    <source>
        <dbReference type="EMBL" id="KZN32899.1"/>
    </source>
</evidence>
<dbReference type="Gene3D" id="1.10.443.10">
    <property type="entry name" value="Intergrase catalytic core"/>
    <property type="match status" value="1"/>
</dbReference>
<keyword evidence="2" id="KW-1185">Reference proteome</keyword>
<gene>
    <name evidence="1" type="ORF">N475_20480</name>
</gene>
<dbReference type="InterPro" id="IPR024965">
    <property type="entry name" value="Putative_integrase"/>
</dbReference>
<proteinExistence type="predicted"/>
<dbReference type="GO" id="GO:0006310">
    <property type="term" value="P:DNA recombination"/>
    <property type="evidence" value="ECO:0007669"/>
    <property type="project" value="InterPro"/>
</dbReference>
<protein>
    <recommendedName>
        <fullName evidence="3">Integrase</fullName>
    </recommendedName>
</protein>
<accession>A0A166VI18</accession>
<organism evidence="1 2">
    <name type="scientific">Pseudoalteromonas luteoviolacea DSM 6061</name>
    <dbReference type="NCBI Taxonomy" id="1365250"/>
    <lineage>
        <taxon>Bacteria</taxon>
        <taxon>Pseudomonadati</taxon>
        <taxon>Pseudomonadota</taxon>
        <taxon>Gammaproteobacteria</taxon>
        <taxon>Alteromonadales</taxon>
        <taxon>Pseudoalteromonadaceae</taxon>
        <taxon>Pseudoalteromonas</taxon>
    </lineage>
</organism>
<dbReference type="InterPro" id="IPR013762">
    <property type="entry name" value="Integrase-like_cat_sf"/>
</dbReference>